<dbReference type="InterPro" id="IPR045062">
    <property type="entry name" value="Cyt_c_biogenesis_CcsA/CcmC"/>
</dbReference>
<feature type="transmembrane region" description="Helical" evidence="6">
    <location>
        <begin position="313"/>
        <end position="336"/>
    </location>
</feature>
<feature type="transmembrane region" description="Helical" evidence="6">
    <location>
        <begin position="497"/>
        <end position="515"/>
    </location>
</feature>
<evidence type="ECO:0000256" key="5">
    <source>
        <dbReference type="ARBA" id="ARBA00023136"/>
    </source>
</evidence>
<keyword evidence="2 6" id="KW-0812">Transmembrane</keyword>
<dbReference type="InterPro" id="IPR002541">
    <property type="entry name" value="Cyt_c_assembly"/>
</dbReference>
<feature type="transmembrane region" description="Helical" evidence="6">
    <location>
        <begin position="558"/>
        <end position="576"/>
    </location>
</feature>
<sequence length="589" mass="65239">MKRIVSTAIVVLFALWFFQRGIRPEKEAGFEFNAFAHLPVKYEGRKKPIDTLARNLLTIVSGKQTVRTDGGRLSAVEWLLDNISGRPEAADYKVIRIENLDVLSSLGLEERKGFRYSYNELMPALGRLDAAYRAAFAKESRDRDLFDRQVIKLGNKLYTFQNVLGAFEDPSTVPPDELLATAQRYMQLENYSLPLAIPPTSGNPRWRPLMSVLLASHPSMQGITGHNVSVDPLGIHFGVMLAAYRDGNAAIFNQQLGQYGSLVQSENPAAFEKISFEVFYNRLSAFMKAAQLYLLVFVLSAFGWLFRKQGLLSAALTLMVVAFIPHTFAIVARSFLSGYPPVTNLYSSAIFIGWGAVLAAIILELGFRKKAAGIGNLVGGIAGFSTLLIAHFLAGDGDTMQQMRAVLDTRFWLATHVITITLGYVATFVAGTIGVFYIVSGLFSRRLDEETEDSMYRMMYGTTCFALLLSFVGTVLGGLWADDSWGRFWGWDPKENGALLIVIWNAIMLHAKYGLMVKHRGFAVMAVFGNVVTAWSWFGVNQLSVGLHSYGFTDSATFALTVFVITQLIFVFAGLLPSKLWKSGQLSES</sequence>
<feature type="transmembrane region" description="Helical" evidence="6">
    <location>
        <begin position="460"/>
        <end position="481"/>
    </location>
</feature>
<accession>A0A6C2U9R4</accession>
<keyword evidence="4 6" id="KW-1133">Transmembrane helix</keyword>
<comment type="subcellular location">
    <subcellularLocation>
        <location evidence="1">Membrane</location>
        <topology evidence="1">Multi-pass membrane protein</topology>
    </subcellularLocation>
</comment>
<dbReference type="EMBL" id="CAAHFG010000004">
    <property type="protein sequence ID" value="VGO16735.1"/>
    <property type="molecule type" value="Genomic_DNA"/>
</dbReference>
<feature type="transmembrane region" description="Helical" evidence="6">
    <location>
        <begin position="374"/>
        <end position="393"/>
    </location>
</feature>
<evidence type="ECO:0000259" key="7">
    <source>
        <dbReference type="Pfam" id="PF01578"/>
    </source>
</evidence>
<dbReference type="GO" id="GO:0017004">
    <property type="term" value="P:cytochrome complex assembly"/>
    <property type="evidence" value="ECO:0007669"/>
    <property type="project" value="UniProtKB-KW"/>
</dbReference>
<proteinExistence type="predicted"/>
<keyword evidence="5 6" id="KW-0472">Membrane</keyword>
<feature type="transmembrane region" description="Helical" evidence="6">
    <location>
        <begin position="285"/>
        <end position="306"/>
    </location>
</feature>
<dbReference type="Pfam" id="PF01578">
    <property type="entry name" value="Cytochrom_C_asm"/>
    <property type="match status" value="1"/>
</dbReference>
<dbReference type="RefSeq" id="WP_136082260.1">
    <property type="nucleotide sequence ID" value="NZ_CAAHFG010000004.1"/>
</dbReference>
<feature type="transmembrane region" description="Helical" evidence="6">
    <location>
        <begin position="522"/>
        <end position="538"/>
    </location>
</feature>
<gene>
    <name evidence="8" type="primary">ccsA</name>
    <name evidence="8" type="ORF">PDESU_05326</name>
</gene>
<organism evidence="8 9">
    <name type="scientific">Pontiella desulfatans</name>
    <dbReference type="NCBI Taxonomy" id="2750659"/>
    <lineage>
        <taxon>Bacteria</taxon>
        <taxon>Pseudomonadati</taxon>
        <taxon>Kiritimatiellota</taxon>
        <taxon>Kiritimatiellia</taxon>
        <taxon>Kiritimatiellales</taxon>
        <taxon>Pontiellaceae</taxon>
        <taxon>Pontiella</taxon>
    </lineage>
</organism>
<dbReference type="Proteomes" id="UP000366872">
    <property type="component" value="Unassembled WGS sequence"/>
</dbReference>
<dbReference type="PANTHER" id="PTHR30071:SF1">
    <property type="entry name" value="CYTOCHROME B_B6 PROTEIN-RELATED"/>
    <property type="match status" value="1"/>
</dbReference>
<dbReference type="GO" id="GO:0005886">
    <property type="term" value="C:plasma membrane"/>
    <property type="evidence" value="ECO:0007669"/>
    <property type="project" value="TreeGrafter"/>
</dbReference>
<evidence type="ECO:0000256" key="3">
    <source>
        <dbReference type="ARBA" id="ARBA00022748"/>
    </source>
</evidence>
<evidence type="ECO:0000256" key="4">
    <source>
        <dbReference type="ARBA" id="ARBA00022989"/>
    </source>
</evidence>
<dbReference type="GO" id="GO:0020037">
    <property type="term" value="F:heme binding"/>
    <property type="evidence" value="ECO:0007669"/>
    <property type="project" value="InterPro"/>
</dbReference>
<feature type="domain" description="Cytochrome c assembly protein" evidence="7">
    <location>
        <begin position="343"/>
        <end position="548"/>
    </location>
</feature>
<reference evidence="8 9" key="1">
    <citation type="submission" date="2019-04" db="EMBL/GenBank/DDBJ databases">
        <authorList>
            <person name="Van Vliet M D."/>
        </authorList>
    </citation>
    <scope>NUCLEOTIDE SEQUENCE [LARGE SCALE GENOMIC DNA]</scope>
    <source>
        <strain evidence="8 9">F1</strain>
    </source>
</reference>
<name>A0A6C2U9R4_PONDE</name>
<dbReference type="AlphaFoldDB" id="A0A6C2U9R4"/>
<evidence type="ECO:0000256" key="1">
    <source>
        <dbReference type="ARBA" id="ARBA00004141"/>
    </source>
</evidence>
<feature type="transmembrane region" description="Helical" evidence="6">
    <location>
        <begin position="348"/>
        <end position="367"/>
    </location>
</feature>
<evidence type="ECO:0000256" key="2">
    <source>
        <dbReference type="ARBA" id="ARBA00022692"/>
    </source>
</evidence>
<evidence type="ECO:0000313" key="8">
    <source>
        <dbReference type="EMBL" id="VGO16735.1"/>
    </source>
</evidence>
<keyword evidence="3" id="KW-0201">Cytochrome c-type biogenesis</keyword>
<dbReference type="PANTHER" id="PTHR30071">
    <property type="entry name" value="HEME EXPORTER PROTEIN C"/>
    <property type="match status" value="1"/>
</dbReference>
<feature type="transmembrane region" description="Helical" evidence="6">
    <location>
        <begin position="413"/>
        <end position="439"/>
    </location>
</feature>
<evidence type="ECO:0000313" key="9">
    <source>
        <dbReference type="Proteomes" id="UP000366872"/>
    </source>
</evidence>
<evidence type="ECO:0000256" key="6">
    <source>
        <dbReference type="SAM" id="Phobius"/>
    </source>
</evidence>
<protein>
    <submittedName>
        <fullName evidence="8">Cytochrome c biogenesis protein CcsA</fullName>
    </submittedName>
</protein>
<keyword evidence="9" id="KW-1185">Reference proteome</keyword>